<keyword evidence="2" id="KW-1185">Reference proteome</keyword>
<dbReference type="Gene3D" id="1.20.58.320">
    <property type="entry name" value="TPR-like"/>
    <property type="match status" value="1"/>
</dbReference>
<dbReference type="OrthoDB" id="414698at2759"/>
<evidence type="ECO:0000313" key="1">
    <source>
        <dbReference type="EMBL" id="KAF1978803.1"/>
    </source>
</evidence>
<accession>A0A6A5VM69</accession>
<dbReference type="AlphaFoldDB" id="A0A6A5VM69"/>
<dbReference type="InterPro" id="IPR011990">
    <property type="entry name" value="TPR-like_helical_dom_sf"/>
</dbReference>
<sequence>MDPEAMHVVAFWFNRPPIEWNIASDGLDDQMKSEFGSLVQRARRSELDSWITHPESSVALVALLDQFSRNIFRGTLEAFNKQVSVIKASALYMPLMQDESLISLIATRCLFEALKTRCTNKEEHKHILQLETFGRYPTRNAILGRKSTGVEEEYLRDRVTSL</sequence>
<reference evidence="1" key="1">
    <citation type="journal article" date="2020" name="Stud. Mycol.">
        <title>101 Dothideomycetes genomes: a test case for predicting lifestyles and emergence of pathogens.</title>
        <authorList>
            <person name="Haridas S."/>
            <person name="Albert R."/>
            <person name="Binder M."/>
            <person name="Bloem J."/>
            <person name="Labutti K."/>
            <person name="Salamov A."/>
            <person name="Andreopoulos B."/>
            <person name="Baker S."/>
            <person name="Barry K."/>
            <person name="Bills G."/>
            <person name="Bluhm B."/>
            <person name="Cannon C."/>
            <person name="Castanera R."/>
            <person name="Culley D."/>
            <person name="Daum C."/>
            <person name="Ezra D."/>
            <person name="Gonzalez J."/>
            <person name="Henrissat B."/>
            <person name="Kuo A."/>
            <person name="Liang C."/>
            <person name="Lipzen A."/>
            <person name="Lutzoni F."/>
            <person name="Magnuson J."/>
            <person name="Mondo S."/>
            <person name="Nolan M."/>
            <person name="Ohm R."/>
            <person name="Pangilinan J."/>
            <person name="Park H.-J."/>
            <person name="Ramirez L."/>
            <person name="Alfaro M."/>
            <person name="Sun H."/>
            <person name="Tritt A."/>
            <person name="Yoshinaga Y."/>
            <person name="Zwiers L.-H."/>
            <person name="Turgeon B."/>
            <person name="Goodwin S."/>
            <person name="Spatafora J."/>
            <person name="Crous P."/>
            <person name="Grigoriev I."/>
        </authorList>
    </citation>
    <scope>NUCLEOTIDE SEQUENCE</scope>
    <source>
        <strain evidence="1">CBS 107.79</strain>
    </source>
</reference>
<name>A0A6A5VM69_9PLEO</name>
<dbReference type="Pfam" id="PF06041">
    <property type="entry name" value="DUF924"/>
    <property type="match status" value="1"/>
</dbReference>
<dbReference type="Proteomes" id="UP000800036">
    <property type="component" value="Unassembled WGS sequence"/>
</dbReference>
<dbReference type="SUPFAM" id="SSF48452">
    <property type="entry name" value="TPR-like"/>
    <property type="match status" value="1"/>
</dbReference>
<dbReference type="EMBL" id="ML976659">
    <property type="protein sequence ID" value="KAF1978803.1"/>
    <property type="molecule type" value="Genomic_DNA"/>
</dbReference>
<evidence type="ECO:0000313" key="2">
    <source>
        <dbReference type="Proteomes" id="UP000800036"/>
    </source>
</evidence>
<gene>
    <name evidence="1" type="ORF">BU23DRAFT_577055</name>
</gene>
<dbReference type="InterPro" id="IPR010323">
    <property type="entry name" value="DUF924"/>
</dbReference>
<organism evidence="1 2">
    <name type="scientific">Bimuria novae-zelandiae CBS 107.79</name>
    <dbReference type="NCBI Taxonomy" id="1447943"/>
    <lineage>
        <taxon>Eukaryota</taxon>
        <taxon>Fungi</taxon>
        <taxon>Dikarya</taxon>
        <taxon>Ascomycota</taxon>
        <taxon>Pezizomycotina</taxon>
        <taxon>Dothideomycetes</taxon>
        <taxon>Pleosporomycetidae</taxon>
        <taxon>Pleosporales</taxon>
        <taxon>Massarineae</taxon>
        <taxon>Didymosphaeriaceae</taxon>
        <taxon>Bimuria</taxon>
    </lineage>
</organism>
<protein>
    <submittedName>
        <fullName evidence="1">DUF924-domain-containing protein</fullName>
    </submittedName>
</protein>
<proteinExistence type="predicted"/>